<dbReference type="InterPro" id="IPR048279">
    <property type="entry name" value="MdtK-like"/>
</dbReference>
<feature type="transmembrane region" description="Helical" evidence="7">
    <location>
        <begin position="196"/>
        <end position="218"/>
    </location>
</feature>
<dbReference type="InterPro" id="IPR052031">
    <property type="entry name" value="Membrane_Transporter-Flippase"/>
</dbReference>
<dbReference type="InterPro" id="IPR002528">
    <property type="entry name" value="MATE_fam"/>
</dbReference>
<evidence type="ECO:0000256" key="4">
    <source>
        <dbReference type="ARBA" id="ARBA00022692"/>
    </source>
</evidence>
<sequence length="457" mass="46471">MSDRSLTDGSISRAVLSVSAPMVLGIFGVLAVGLADAYFLARVGQTQLAAVGYIYPVTVSVTSLSIGLAAGANAALSQSIGAGTSEDETHRMGLHALGLGLVVGVVVGTALWALQGPIFGLIGAKGPVTDEIADYVFWWAMSFPFLVLSMLVGAMFRARGDGVTASIIMANQAATNIALDPLLIFGLGPFPEMSTGGAGLATFLVRVGATVGGIWWAWRKGHLSTARNPFEQIGRSVRRIGEVGLPAAISNAINPAGMAMVTAAVATLGEAAVAGFGAATRVQSLAIVPLLALSSGIGPVVGQNWGAQRTDRARGAVRVTFLMCGGYGACVGTVLMLFGGPIASAVASGPDDAAVAAVYLRIVGLSLFGYGVLVTGNAAMNARSKAMWSMGLSAARIFAVYLPLAWLLVGLFGFAGIAAAAATANVAAALAMVWATRTTGLSPLADRSELQARSARQ</sequence>
<protein>
    <submittedName>
        <fullName evidence="8">Multidrug export protein MepA</fullName>
    </submittedName>
</protein>
<dbReference type="STRING" id="315423.SAMN04488020_11099"/>
<dbReference type="PANTHER" id="PTHR43549:SF3">
    <property type="entry name" value="MULTIDRUG RESISTANCE PROTEIN YPNP-RELATED"/>
    <property type="match status" value="1"/>
</dbReference>
<comment type="subcellular location">
    <subcellularLocation>
        <location evidence="1">Cell inner membrane</location>
        <topology evidence="1">Multi-pass membrane protein</topology>
    </subcellularLocation>
</comment>
<dbReference type="GO" id="GO:0042910">
    <property type="term" value="F:xenobiotic transmembrane transporter activity"/>
    <property type="evidence" value="ECO:0007669"/>
    <property type="project" value="InterPro"/>
</dbReference>
<evidence type="ECO:0000256" key="3">
    <source>
        <dbReference type="ARBA" id="ARBA00022475"/>
    </source>
</evidence>
<dbReference type="EMBL" id="FWFV01000009">
    <property type="protein sequence ID" value="SLN60283.1"/>
    <property type="molecule type" value="Genomic_DNA"/>
</dbReference>
<dbReference type="RefSeq" id="WP_085854975.1">
    <property type="nucleotide sequence ID" value="NZ_FOPF01000010.1"/>
</dbReference>
<dbReference type="PIRSF" id="PIRSF006603">
    <property type="entry name" value="DinF"/>
    <property type="match status" value="1"/>
</dbReference>
<keyword evidence="5 7" id="KW-1133">Transmembrane helix</keyword>
<keyword evidence="4 7" id="KW-0812">Transmembrane</keyword>
<feature type="transmembrane region" description="Helical" evidence="7">
    <location>
        <begin position="353"/>
        <end position="374"/>
    </location>
</feature>
<feature type="transmembrane region" description="Helical" evidence="7">
    <location>
        <begin position="53"/>
        <end position="76"/>
    </location>
</feature>
<evidence type="ECO:0000256" key="7">
    <source>
        <dbReference type="SAM" id="Phobius"/>
    </source>
</evidence>
<evidence type="ECO:0000256" key="6">
    <source>
        <dbReference type="ARBA" id="ARBA00023136"/>
    </source>
</evidence>
<accession>A0A1Y5TC56</accession>
<reference evidence="8 9" key="1">
    <citation type="submission" date="2017-03" db="EMBL/GenBank/DDBJ databases">
        <authorList>
            <person name="Afonso C.L."/>
            <person name="Miller P.J."/>
            <person name="Scott M.A."/>
            <person name="Spackman E."/>
            <person name="Goraichik I."/>
            <person name="Dimitrov K.M."/>
            <person name="Suarez D.L."/>
            <person name="Swayne D.E."/>
        </authorList>
    </citation>
    <scope>NUCLEOTIDE SEQUENCE [LARGE SCALE GENOMIC DNA]</scope>
    <source>
        <strain evidence="8 9">CECT 7066</strain>
    </source>
</reference>
<gene>
    <name evidence="8" type="primary">mepA_2</name>
    <name evidence="8" type="ORF">PAM7066_02979</name>
</gene>
<keyword evidence="6 7" id="KW-0472">Membrane</keyword>
<dbReference type="Proteomes" id="UP000193870">
    <property type="component" value="Unassembled WGS sequence"/>
</dbReference>
<evidence type="ECO:0000313" key="9">
    <source>
        <dbReference type="Proteomes" id="UP000193870"/>
    </source>
</evidence>
<evidence type="ECO:0000256" key="5">
    <source>
        <dbReference type="ARBA" id="ARBA00022989"/>
    </source>
</evidence>
<dbReference type="PANTHER" id="PTHR43549">
    <property type="entry name" value="MULTIDRUG RESISTANCE PROTEIN YPNP-RELATED"/>
    <property type="match status" value="1"/>
</dbReference>
<name>A0A1Y5TC56_9RHOB</name>
<keyword evidence="9" id="KW-1185">Reference proteome</keyword>
<dbReference type="OrthoDB" id="9806302at2"/>
<feature type="transmembrane region" description="Helical" evidence="7">
    <location>
        <begin position="319"/>
        <end position="347"/>
    </location>
</feature>
<dbReference type="GO" id="GO:0005886">
    <property type="term" value="C:plasma membrane"/>
    <property type="evidence" value="ECO:0007669"/>
    <property type="project" value="UniProtKB-SubCell"/>
</dbReference>
<feature type="transmembrane region" description="Helical" evidence="7">
    <location>
        <begin position="96"/>
        <end position="115"/>
    </location>
</feature>
<evidence type="ECO:0000256" key="2">
    <source>
        <dbReference type="ARBA" id="ARBA00022448"/>
    </source>
</evidence>
<feature type="transmembrane region" description="Helical" evidence="7">
    <location>
        <begin position="21"/>
        <end position="41"/>
    </location>
</feature>
<dbReference type="GO" id="GO:0015297">
    <property type="term" value="F:antiporter activity"/>
    <property type="evidence" value="ECO:0007669"/>
    <property type="project" value="InterPro"/>
</dbReference>
<feature type="transmembrane region" description="Helical" evidence="7">
    <location>
        <begin position="168"/>
        <end position="190"/>
    </location>
</feature>
<proteinExistence type="predicted"/>
<feature type="transmembrane region" description="Helical" evidence="7">
    <location>
        <begin position="135"/>
        <end position="156"/>
    </location>
</feature>
<organism evidence="8 9">
    <name type="scientific">Palleronia marisminoris</name>
    <dbReference type="NCBI Taxonomy" id="315423"/>
    <lineage>
        <taxon>Bacteria</taxon>
        <taxon>Pseudomonadati</taxon>
        <taxon>Pseudomonadota</taxon>
        <taxon>Alphaproteobacteria</taxon>
        <taxon>Rhodobacterales</taxon>
        <taxon>Roseobacteraceae</taxon>
        <taxon>Palleronia</taxon>
    </lineage>
</organism>
<evidence type="ECO:0000256" key="1">
    <source>
        <dbReference type="ARBA" id="ARBA00004429"/>
    </source>
</evidence>
<dbReference type="Pfam" id="PF01554">
    <property type="entry name" value="MatE"/>
    <property type="match status" value="2"/>
</dbReference>
<keyword evidence="3" id="KW-1003">Cell membrane</keyword>
<evidence type="ECO:0000313" key="8">
    <source>
        <dbReference type="EMBL" id="SLN60283.1"/>
    </source>
</evidence>
<keyword evidence="2" id="KW-0813">Transport</keyword>
<dbReference type="AlphaFoldDB" id="A0A1Y5TC56"/>
<dbReference type="NCBIfam" id="TIGR00797">
    <property type="entry name" value="matE"/>
    <property type="match status" value="1"/>
</dbReference>